<feature type="transmembrane region" description="Helical" evidence="1">
    <location>
        <begin position="21"/>
        <end position="41"/>
    </location>
</feature>
<accession>A0ABV8Q4K8</accession>
<name>A0ABV8Q4K8_9MICO</name>
<gene>
    <name evidence="2" type="ORF">ACFOYW_08195</name>
</gene>
<dbReference type="InterPro" id="IPR025101">
    <property type="entry name" value="DUF4012"/>
</dbReference>
<keyword evidence="1" id="KW-0812">Transmembrane</keyword>
<keyword evidence="1" id="KW-1133">Transmembrane helix</keyword>
<evidence type="ECO:0000313" key="2">
    <source>
        <dbReference type="EMBL" id="MFC4243352.1"/>
    </source>
</evidence>
<keyword evidence="3" id="KW-1185">Reference proteome</keyword>
<evidence type="ECO:0000256" key="1">
    <source>
        <dbReference type="SAM" id="Phobius"/>
    </source>
</evidence>
<dbReference type="RefSeq" id="WP_390228374.1">
    <property type="nucleotide sequence ID" value="NZ_JBHSCN010000005.1"/>
</dbReference>
<sequence length="607" mass="63412">MSTAAADHRPRRVRRERRVRWGWIVLFVVLVLVAIAAWVGVRGLLAANDLRVALPAATRIQTAVLGGDSSAAATGIGDLRERADKAHSLTDDPVWRVVETTPWLGPNMRALSGVAASAATVTGGGLDSVASISGELSGGALKPNNGAIDLKPLADAAPALSKANTAVQSGAAMAASLSTKGVVAPLANAVTQYQGKIDEVAKLTDAASRASDLLPGMLGQNGPRTYLLLVLNNAELRASGGIPGSVVHITANRGKITFDQQASDGSFGPYNAPITELARPTNLLFTQITGEYMQDVTLTPHFDQTAQLAAAMWKQKYGQSVDGVISIDPVALKYILEATGAVTFGQGTSFDTQLTAQNVVTTLLSDVYSRFSSPPTQDQFFGAATNAIFAKVTSGDFAPSAMLTAFTHIGDEHRLNVWSSQPAEQTKLAQTTLSGGPARSGPGEQRFGVYLADGTGSKMDYYLHTSVSLGHITCQPDGPLYVVQLTLKNGVVPSKAGSLPAYVSGGGQYGVPVGTMRTQVTVYGSPGVEFGNAFTSTGAAQPVKYVRDGDRDVAQYTIDLKAGQSSTVRLLFNSKKGQTGTAAADVTPQINPVSISTGRFECATVLK</sequence>
<reference evidence="3" key="1">
    <citation type="journal article" date="2019" name="Int. J. Syst. Evol. Microbiol.">
        <title>The Global Catalogue of Microorganisms (GCM) 10K type strain sequencing project: providing services to taxonomists for standard genome sequencing and annotation.</title>
        <authorList>
            <consortium name="The Broad Institute Genomics Platform"/>
            <consortium name="The Broad Institute Genome Sequencing Center for Infectious Disease"/>
            <person name="Wu L."/>
            <person name="Ma J."/>
        </authorList>
    </citation>
    <scope>NUCLEOTIDE SEQUENCE [LARGE SCALE GENOMIC DNA]</scope>
    <source>
        <strain evidence="3">CGMCC 1.10363</strain>
    </source>
</reference>
<evidence type="ECO:0000313" key="3">
    <source>
        <dbReference type="Proteomes" id="UP001595900"/>
    </source>
</evidence>
<dbReference type="Pfam" id="PF13196">
    <property type="entry name" value="DUF4012"/>
    <property type="match status" value="1"/>
</dbReference>
<dbReference type="EMBL" id="JBHSCN010000005">
    <property type="protein sequence ID" value="MFC4243352.1"/>
    <property type="molecule type" value="Genomic_DNA"/>
</dbReference>
<dbReference type="Proteomes" id="UP001595900">
    <property type="component" value="Unassembled WGS sequence"/>
</dbReference>
<organism evidence="2 3">
    <name type="scientific">Gryllotalpicola reticulitermitis</name>
    <dbReference type="NCBI Taxonomy" id="1184153"/>
    <lineage>
        <taxon>Bacteria</taxon>
        <taxon>Bacillati</taxon>
        <taxon>Actinomycetota</taxon>
        <taxon>Actinomycetes</taxon>
        <taxon>Micrococcales</taxon>
        <taxon>Microbacteriaceae</taxon>
        <taxon>Gryllotalpicola</taxon>
    </lineage>
</organism>
<proteinExistence type="predicted"/>
<comment type="caution">
    <text evidence="2">The sequence shown here is derived from an EMBL/GenBank/DDBJ whole genome shotgun (WGS) entry which is preliminary data.</text>
</comment>
<keyword evidence="1" id="KW-0472">Membrane</keyword>
<protein>
    <submittedName>
        <fullName evidence="2">DUF4012 domain-containing protein</fullName>
    </submittedName>
</protein>